<keyword evidence="3" id="KW-0813">Transport</keyword>
<evidence type="ECO:0000313" key="6">
    <source>
        <dbReference type="EMBL" id="POR04052.1"/>
    </source>
</evidence>
<dbReference type="SUPFAM" id="SSF53850">
    <property type="entry name" value="Periplasmic binding protein-like II"/>
    <property type="match status" value="1"/>
</dbReference>
<dbReference type="Pfam" id="PF13416">
    <property type="entry name" value="SBP_bac_8"/>
    <property type="match status" value="1"/>
</dbReference>
<proteinExistence type="inferred from homology"/>
<sequence length="423" mass="46685">MKKQTAPVALALLSIAAISLAALFSGCSRDDGREAITLMQNKPEIDAMLQRYGSDWAQRTGIGVTIKSVGGGTGATLGQQLRADYAAGEMPDIFIIAGPEDYLEWESLILDLSDEPWVADTSLAFTRDGRVYGFPVALEGWGMAYNADILQKAGIDPEELVNFDAYQRAFRRLNSMKADLGIDSVVSMAASADMGWVTAHHNFNSLLSNGLPYGDLSVVEDLLNGRVDQQRLKEYADWVALLFQYADRTILTTGNYDTQVGAFATGRAAFLHQGNWVDPNLESAGADFTRAFAPHGSQRADTEGIFVSAPSFYVINAESPNIEAAKQFLRDKVYTTEGQTFMVNEAGMIPAFSNIEIGPAGQLSRSVQEWAARDQVFSWSQYHFSNDFRDQILAPIYNRFATGQINRDEFVRQLTWAFETRDP</sequence>
<dbReference type="RefSeq" id="WP_103679668.1">
    <property type="nucleotide sequence ID" value="NZ_LPWH01000050.1"/>
</dbReference>
<evidence type="ECO:0000256" key="5">
    <source>
        <dbReference type="SAM" id="SignalP"/>
    </source>
</evidence>
<feature type="signal peptide" evidence="5">
    <location>
        <begin position="1"/>
        <end position="21"/>
    </location>
</feature>
<keyword evidence="4 5" id="KW-0732">Signal</keyword>
<evidence type="ECO:0000256" key="4">
    <source>
        <dbReference type="ARBA" id="ARBA00022729"/>
    </source>
</evidence>
<comment type="caution">
    <text evidence="6">The sequence shown here is derived from an EMBL/GenBank/DDBJ whole genome shotgun (WGS) entry which is preliminary data.</text>
</comment>
<name>A0A2S4JX03_9SPIO</name>
<dbReference type="EMBL" id="LPWH01000050">
    <property type="protein sequence ID" value="POR04052.1"/>
    <property type="molecule type" value="Genomic_DNA"/>
</dbReference>
<protein>
    <submittedName>
        <fullName evidence="6">ABC transporter substrate-binding protein</fullName>
    </submittedName>
</protein>
<dbReference type="PANTHER" id="PTHR43649">
    <property type="entry name" value="ARABINOSE-BINDING PROTEIN-RELATED"/>
    <property type="match status" value="1"/>
</dbReference>
<comment type="subcellular location">
    <subcellularLocation>
        <location evidence="1">Periplasm</location>
    </subcellularLocation>
</comment>
<dbReference type="Gene3D" id="3.40.190.10">
    <property type="entry name" value="Periplasmic binding protein-like II"/>
    <property type="match status" value="2"/>
</dbReference>
<dbReference type="AlphaFoldDB" id="A0A2S4JX03"/>
<dbReference type="InterPro" id="IPR050490">
    <property type="entry name" value="Bact_solute-bd_prot1"/>
</dbReference>
<dbReference type="PANTHER" id="PTHR43649:SF34">
    <property type="entry name" value="ABC TRANSPORTER PERIPLASMIC-BINDING PROTEIN YCJN-RELATED"/>
    <property type="match status" value="1"/>
</dbReference>
<reference evidence="7" key="1">
    <citation type="submission" date="2015-12" db="EMBL/GenBank/DDBJ databases">
        <authorList>
            <person name="Lodha T.D."/>
            <person name="Chintalapati S."/>
            <person name="Chintalapati V.R."/>
            <person name="Sravanthi T."/>
        </authorList>
    </citation>
    <scope>NUCLEOTIDE SEQUENCE [LARGE SCALE GENOMIC DNA]</scope>
    <source>
        <strain evidence="7">JC133</strain>
    </source>
</reference>
<evidence type="ECO:0000256" key="2">
    <source>
        <dbReference type="ARBA" id="ARBA00008520"/>
    </source>
</evidence>
<dbReference type="InterPro" id="IPR006059">
    <property type="entry name" value="SBP"/>
</dbReference>
<keyword evidence="7" id="KW-1185">Reference proteome</keyword>
<comment type="similarity">
    <text evidence="2">Belongs to the bacterial solute-binding protein 1 family.</text>
</comment>
<gene>
    <name evidence="6" type="ORF">AU468_04355</name>
</gene>
<organism evidence="6 7">
    <name type="scientific">Alkalispirochaeta sphaeroplastigenens</name>
    <dbReference type="NCBI Taxonomy" id="1187066"/>
    <lineage>
        <taxon>Bacteria</taxon>
        <taxon>Pseudomonadati</taxon>
        <taxon>Spirochaetota</taxon>
        <taxon>Spirochaetia</taxon>
        <taxon>Spirochaetales</taxon>
        <taxon>Spirochaetaceae</taxon>
        <taxon>Alkalispirochaeta</taxon>
    </lineage>
</organism>
<dbReference type="Proteomes" id="UP000237350">
    <property type="component" value="Unassembled WGS sequence"/>
</dbReference>
<dbReference type="GO" id="GO:0042597">
    <property type="term" value="C:periplasmic space"/>
    <property type="evidence" value="ECO:0007669"/>
    <property type="project" value="UniProtKB-SubCell"/>
</dbReference>
<evidence type="ECO:0000313" key="7">
    <source>
        <dbReference type="Proteomes" id="UP000237350"/>
    </source>
</evidence>
<dbReference type="PROSITE" id="PS51257">
    <property type="entry name" value="PROKAR_LIPOPROTEIN"/>
    <property type="match status" value="1"/>
</dbReference>
<feature type="chain" id="PRO_5015535187" evidence="5">
    <location>
        <begin position="22"/>
        <end position="423"/>
    </location>
</feature>
<evidence type="ECO:0000256" key="1">
    <source>
        <dbReference type="ARBA" id="ARBA00004418"/>
    </source>
</evidence>
<dbReference type="OrthoDB" id="9763054at2"/>
<evidence type="ECO:0000256" key="3">
    <source>
        <dbReference type="ARBA" id="ARBA00022448"/>
    </source>
</evidence>
<accession>A0A2S4JX03</accession>